<proteinExistence type="predicted"/>
<gene>
    <name evidence="1" type="ORF">EY666_03770</name>
</gene>
<reference evidence="1 2" key="1">
    <citation type="submission" date="2019-02" db="EMBL/GenBank/DDBJ databases">
        <title>Bacteria dissemination in different level of health care in South Africa: the effectiveness of infections prevention and control.</title>
        <authorList>
            <person name="Shobo C."/>
            <person name="Amoako D.G."/>
            <person name="Allam M."/>
            <person name="Ismail A."/>
            <person name="Bester L.A."/>
            <person name="Essack S.Y."/>
        </authorList>
    </citation>
    <scope>NUCLEOTIDE SEQUENCE [LARGE SCALE GENOMIC DNA]</scope>
    <source>
        <strain evidence="1 2">2SIL2</strain>
    </source>
</reference>
<dbReference type="AlphaFoldDB" id="A0A4U3MKK7"/>
<name>A0A4U3MKK7_ENTFL</name>
<evidence type="ECO:0000313" key="1">
    <source>
        <dbReference type="EMBL" id="TKK90025.1"/>
    </source>
</evidence>
<evidence type="ECO:0000313" key="2">
    <source>
        <dbReference type="Proteomes" id="UP000305511"/>
    </source>
</evidence>
<dbReference type="RefSeq" id="WP_137273876.1">
    <property type="nucleotide sequence ID" value="NZ_JBNBRF010000005.1"/>
</dbReference>
<organism evidence="1 2">
    <name type="scientific">Enterococcus faecalis</name>
    <name type="common">Streptococcus faecalis</name>
    <dbReference type="NCBI Taxonomy" id="1351"/>
    <lineage>
        <taxon>Bacteria</taxon>
        <taxon>Bacillati</taxon>
        <taxon>Bacillota</taxon>
        <taxon>Bacilli</taxon>
        <taxon>Lactobacillales</taxon>
        <taxon>Enterococcaceae</taxon>
        <taxon>Enterococcus</taxon>
    </lineage>
</organism>
<dbReference type="Proteomes" id="UP000305511">
    <property type="component" value="Unassembled WGS sequence"/>
</dbReference>
<sequence length="60" mass="7043">MNKRQKNKLFKKWLIANGYSEDGNVRCVKCGKKIDMNDKWQSTYQAYDSTCYGKAINVYP</sequence>
<comment type="caution">
    <text evidence="1">The sequence shown here is derived from an EMBL/GenBank/DDBJ whole genome shotgun (WGS) entry which is preliminary data.</text>
</comment>
<accession>A0A4U3MKK7</accession>
<dbReference type="EMBL" id="SIYF01000077">
    <property type="protein sequence ID" value="TKK90025.1"/>
    <property type="molecule type" value="Genomic_DNA"/>
</dbReference>
<protein>
    <submittedName>
        <fullName evidence="1">Uncharacterized protein</fullName>
    </submittedName>
</protein>